<comment type="caution">
    <text evidence="14">The sequence shown here is derived from an EMBL/GenBank/DDBJ whole genome shotgun (WGS) entry which is preliminary data.</text>
</comment>
<evidence type="ECO:0000256" key="1">
    <source>
        <dbReference type="ARBA" id="ARBA00004401"/>
    </source>
</evidence>
<keyword evidence="3" id="KW-1003">Cell membrane</keyword>
<gene>
    <name evidence="14" type="ORF">RAK27_04420</name>
</gene>
<dbReference type="NCBIfam" id="TIGR00350">
    <property type="entry name" value="lytR_cpsA_psr"/>
    <property type="match status" value="1"/>
</dbReference>
<reference evidence="14" key="1">
    <citation type="submission" date="2023-08" db="EMBL/GenBank/DDBJ databases">
        <title>Genomic characterization of piscicolin 126 produced by Carnobacterium maltaromaticum CM22 strain isolated from salmon (Salmo salar).</title>
        <authorList>
            <person name="Gonzalez-Gragera E."/>
            <person name="Garcia-Lopez J.D."/>
            <person name="Teso-Perez C."/>
            <person name="Gimenez-Hernandez I."/>
            <person name="Peralta-Sanchez J.M."/>
            <person name="Valdivia E."/>
            <person name="Montalban-Lopez M."/>
            <person name="Martin-Platero A.M."/>
            <person name="Banos A."/>
            <person name="Martinez-Bueno M."/>
        </authorList>
    </citation>
    <scope>NUCLEOTIDE SEQUENCE</scope>
    <source>
        <strain evidence="14">CM22</strain>
    </source>
</reference>
<dbReference type="GO" id="GO:0005886">
    <property type="term" value="C:plasma membrane"/>
    <property type="evidence" value="ECO:0007669"/>
    <property type="project" value="UniProtKB-SubCell"/>
</dbReference>
<dbReference type="RefSeq" id="WP_015076360.1">
    <property type="nucleotide sequence ID" value="NZ_BJOJ01000007.1"/>
</dbReference>
<dbReference type="Gene3D" id="3.40.630.190">
    <property type="entry name" value="LCP protein"/>
    <property type="match status" value="1"/>
</dbReference>
<evidence type="ECO:0000256" key="10">
    <source>
        <dbReference type="ARBA" id="ARBA00037178"/>
    </source>
</evidence>
<evidence type="ECO:0000256" key="2">
    <source>
        <dbReference type="ARBA" id="ARBA00006068"/>
    </source>
</evidence>
<evidence type="ECO:0000313" key="14">
    <source>
        <dbReference type="EMBL" id="MDZ5757896.1"/>
    </source>
</evidence>
<evidence type="ECO:0000256" key="6">
    <source>
        <dbReference type="ARBA" id="ARBA00022989"/>
    </source>
</evidence>
<proteinExistence type="inferred from homology"/>
<evidence type="ECO:0000256" key="3">
    <source>
        <dbReference type="ARBA" id="ARBA00022475"/>
    </source>
</evidence>
<keyword evidence="8 12" id="KW-0472">Membrane</keyword>
<keyword evidence="4 12" id="KW-0812">Transmembrane</keyword>
<keyword evidence="7" id="KW-0805">Transcription regulation</keyword>
<accession>A0AAW9K3S3</accession>
<evidence type="ECO:0000256" key="4">
    <source>
        <dbReference type="ARBA" id="ARBA00022692"/>
    </source>
</evidence>
<comment type="subcellular location">
    <subcellularLocation>
        <location evidence="1">Cell membrane</location>
        <topology evidence="1">Single-pass type II membrane protein</topology>
    </subcellularLocation>
</comment>
<evidence type="ECO:0000256" key="8">
    <source>
        <dbReference type="ARBA" id="ARBA00023136"/>
    </source>
</evidence>
<evidence type="ECO:0000256" key="12">
    <source>
        <dbReference type="SAM" id="Phobius"/>
    </source>
</evidence>
<dbReference type="EMBL" id="JAVBVO010000003">
    <property type="protein sequence ID" value="MDZ5757896.1"/>
    <property type="molecule type" value="Genomic_DNA"/>
</dbReference>
<keyword evidence="6 12" id="KW-1133">Transmembrane helix</keyword>
<feature type="domain" description="Cell envelope-related transcriptional attenuator" evidence="13">
    <location>
        <begin position="82"/>
        <end position="224"/>
    </location>
</feature>
<dbReference type="GeneID" id="83606049"/>
<comment type="similarity">
    <text evidence="2">Belongs to the LytR/CpsA/Psr (LCP) family.</text>
</comment>
<dbReference type="InterPro" id="IPR050922">
    <property type="entry name" value="LytR/CpsA/Psr_CW_biosynth"/>
</dbReference>
<dbReference type="Proteomes" id="UP001290462">
    <property type="component" value="Unassembled WGS sequence"/>
</dbReference>
<evidence type="ECO:0000256" key="11">
    <source>
        <dbReference type="ARBA" id="ARBA00040752"/>
    </source>
</evidence>
<dbReference type="PANTHER" id="PTHR33392">
    <property type="entry name" value="POLYISOPRENYL-TEICHOIC ACID--PEPTIDOGLYCAN TEICHOIC ACID TRANSFERASE TAGU"/>
    <property type="match status" value="1"/>
</dbReference>
<dbReference type="Pfam" id="PF03816">
    <property type="entry name" value="LytR_cpsA_psr"/>
    <property type="match status" value="1"/>
</dbReference>
<name>A0AAW9K3S3_CARML</name>
<organism evidence="14 15">
    <name type="scientific">Carnobacterium maltaromaticum</name>
    <name type="common">Carnobacterium piscicola</name>
    <dbReference type="NCBI Taxonomy" id="2751"/>
    <lineage>
        <taxon>Bacteria</taxon>
        <taxon>Bacillati</taxon>
        <taxon>Bacillota</taxon>
        <taxon>Bacilli</taxon>
        <taxon>Lactobacillales</taxon>
        <taxon>Carnobacteriaceae</taxon>
        <taxon>Carnobacterium</taxon>
    </lineage>
</organism>
<evidence type="ECO:0000313" key="15">
    <source>
        <dbReference type="Proteomes" id="UP001290462"/>
    </source>
</evidence>
<evidence type="ECO:0000259" key="13">
    <source>
        <dbReference type="Pfam" id="PF03816"/>
    </source>
</evidence>
<feature type="transmembrane region" description="Helical" evidence="12">
    <location>
        <begin position="12"/>
        <end position="32"/>
    </location>
</feature>
<evidence type="ECO:0000256" key="5">
    <source>
        <dbReference type="ARBA" id="ARBA00022968"/>
    </source>
</evidence>
<dbReference type="PANTHER" id="PTHR33392:SF8">
    <property type="entry name" value="REGULATORY PROTEIN MSRR"/>
    <property type="match status" value="1"/>
</dbReference>
<sequence>MRNQHRKKKHFFRNFILIICVILIGIGGWAFASYRGSLKEALKDQNLPSESDITFNGEKAKDANDVNILFIGSDSRGEDRGRSDSLMIAHYDSKAKQPKLVSVMRDMYVDIPGNGKDKINAAYSYGGAELVRQTISEDFGINIQYYAIVDFESFPKIVDTLLPEGVEIDAEKDMSEYIDVAISAGPQKMDGQTLLQYARFRHDEESDFGRVRRQQQALNALAEQGAQFNKITKLPSILGKVEGYTVTNLPNSLLLSVAKDFILGDTKPMETLTLPVEGSWENATYEGSGSVLDINVEQNREALAKFLED</sequence>
<dbReference type="InterPro" id="IPR004474">
    <property type="entry name" value="LytR_CpsA_psr"/>
</dbReference>
<keyword evidence="5" id="KW-0735">Signal-anchor</keyword>
<evidence type="ECO:0000256" key="9">
    <source>
        <dbReference type="ARBA" id="ARBA00023163"/>
    </source>
</evidence>
<protein>
    <recommendedName>
        <fullName evidence="11">Regulatory protein MsrR</fullName>
    </recommendedName>
</protein>
<keyword evidence="9" id="KW-0804">Transcription</keyword>
<dbReference type="AlphaFoldDB" id="A0AAW9K3S3"/>
<comment type="function">
    <text evidence="10">Involved in SarA attenuation. Affects resistance to oxacillin and teicoplanin, as well as the synthesis of virulence factors.</text>
</comment>
<evidence type="ECO:0000256" key="7">
    <source>
        <dbReference type="ARBA" id="ARBA00023015"/>
    </source>
</evidence>